<sequence>MFTKQISFFGRSRTLACDGKCNKAWGITSRPNIRFDEKDPDDNALLADDELGEAPADPGTYEGGHGKPDSPADMNKWCSRQCERAGIFAPWEPVVLRDLSKRCYNQPWKHEEAAQ</sequence>
<reference evidence="2 3" key="1">
    <citation type="submission" date="2015-11" db="EMBL/GenBank/DDBJ databases">
        <title>Expanding the genomic diversity of Burkholderia species for the development of highly accurate diagnostics.</title>
        <authorList>
            <person name="Sahl J."/>
            <person name="Keim P."/>
            <person name="Wagner D."/>
        </authorList>
    </citation>
    <scope>NUCLEOTIDE SEQUENCE [LARGE SCALE GENOMIC DNA]</scope>
    <source>
        <strain evidence="2 3">MSMB2087WGS</strain>
    </source>
</reference>
<proteinExistence type="predicted"/>
<feature type="region of interest" description="Disordered" evidence="1">
    <location>
        <begin position="32"/>
        <end position="73"/>
    </location>
</feature>
<gene>
    <name evidence="2" type="ORF">WL29_23120</name>
</gene>
<organism evidence="2 3">
    <name type="scientific">Burkholderia ubonensis</name>
    <dbReference type="NCBI Taxonomy" id="101571"/>
    <lineage>
        <taxon>Bacteria</taxon>
        <taxon>Pseudomonadati</taxon>
        <taxon>Pseudomonadota</taxon>
        <taxon>Betaproteobacteria</taxon>
        <taxon>Burkholderiales</taxon>
        <taxon>Burkholderiaceae</taxon>
        <taxon>Burkholderia</taxon>
        <taxon>Burkholderia cepacia complex</taxon>
    </lineage>
</organism>
<dbReference type="AlphaFoldDB" id="A0A119HFP6"/>
<evidence type="ECO:0000256" key="1">
    <source>
        <dbReference type="SAM" id="MobiDB-lite"/>
    </source>
</evidence>
<dbReference type="EMBL" id="LPHD01000049">
    <property type="protein sequence ID" value="KWA84254.1"/>
    <property type="molecule type" value="Genomic_DNA"/>
</dbReference>
<name>A0A119HFP6_9BURK</name>
<accession>A0A119HFP6</accession>
<evidence type="ECO:0000313" key="3">
    <source>
        <dbReference type="Proteomes" id="UP000060630"/>
    </source>
</evidence>
<dbReference type="Proteomes" id="UP000060630">
    <property type="component" value="Unassembled WGS sequence"/>
</dbReference>
<evidence type="ECO:0000313" key="2">
    <source>
        <dbReference type="EMBL" id="KWA84254.1"/>
    </source>
</evidence>
<dbReference type="RefSeq" id="WP_060192652.1">
    <property type="nucleotide sequence ID" value="NZ_LPHD01000049.1"/>
</dbReference>
<protein>
    <submittedName>
        <fullName evidence="2">Uncharacterized protein</fullName>
    </submittedName>
</protein>
<feature type="compositionally biased region" description="Acidic residues" evidence="1">
    <location>
        <begin position="38"/>
        <end position="52"/>
    </location>
</feature>
<comment type="caution">
    <text evidence="2">The sequence shown here is derived from an EMBL/GenBank/DDBJ whole genome shotgun (WGS) entry which is preliminary data.</text>
</comment>